<dbReference type="InterPro" id="IPR023665">
    <property type="entry name" value="ApgAM_prokaryotes"/>
</dbReference>
<comment type="catalytic activity">
    <reaction evidence="1">
        <text>(2R)-2-phosphoglycerate = (2R)-3-phosphoglycerate</text>
        <dbReference type="Rhea" id="RHEA:15901"/>
        <dbReference type="ChEBI" id="CHEBI:58272"/>
        <dbReference type="ChEBI" id="CHEBI:58289"/>
        <dbReference type="EC" id="5.4.2.12"/>
    </reaction>
</comment>
<keyword evidence="8" id="KW-0808">Transferase</keyword>
<evidence type="ECO:0000313" key="9">
    <source>
        <dbReference type="Proteomes" id="UP000018439"/>
    </source>
</evidence>
<evidence type="ECO:0000256" key="4">
    <source>
        <dbReference type="ARBA" id="ARBA00005524"/>
    </source>
</evidence>
<accession>F3ZUU2</accession>
<sequence>MKHVYQLIHPSFHKTWTILIYFLDIWGVKTIDTYTYHNPLKNNMSVIIIIGDGMADEPIPQLGNKTPLQVAHTPNMDYLATHGQTGLLKTVPDGWEVGSDVANLSILGYDVNQIYQGRSAFEAASLGIQLQGDELALRCNLITIEQDKITSFTADHISTEEAIVLLDYLNSHFQSKGFKFHVGEYYRHLLVCPSYEPTLTKSKSFLVGTSPHNALDLTKDHLYLKASIPEAEDLANKLNTLILESQAVLAKHPINLKRISDGKKPANAISLWSPGFTPRMNPLKSFLPLKAGSVISAVDLIKGIGIYAGLKVIEVAGATGRTNTNYEGKVQAAIQALQTDDFVWLHLEASDEASHDGDYQLKIKTIEDLDSRVIHPLLEATKNWEKPPLIAVLPDHPTSSLSKIHLDQKVPFIIYHPSITPDVVRAYNEASCLEGLYNMEEGTDFISLLFRIEKEVL</sequence>
<keyword evidence="5" id="KW-0324">Glycolysis</keyword>
<evidence type="ECO:0000259" key="7">
    <source>
        <dbReference type="Pfam" id="PF01676"/>
    </source>
</evidence>
<gene>
    <name evidence="8" type="ORF">Bcop_1198</name>
</gene>
<keyword evidence="6" id="KW-0413">Isomerase</keyword>
<evidence type="ECO:0000313" key="8">
    <source>
        <dbReference type="EMBL" id="EGJ71402.1"/>
    </source>
</evidence>
<dbReference type="STRING" id="679937.Bcop_1198"/>
<dbReference type="Pfam" id="PF01676">
    <property type="entry name" value="Metalloenzyme"/>
    <property type="match status" value="1"/>
</dbReference>
<dbReference type="PANTHER" id="PTHR31209:SF4">
    <property type="entry name" value="2,3-BISPHOSPHOGLYCERATE-INDEPENDENT PHOSPHOGLYCERATE MUTASE"/>
    <property type="match status" value="1"/>
</dbReference>
<dbReference type="GO" id="GO:0016301">
    <property type="term" value="F:kinase activity"/>
    <property type="evidence" value="ECO:0007669"/>
    <property type="project" value="UniProtKB-KW"/>
</dbReference>
<protein>
    <submittedName>
        <fullName evidence="8">Proposed homoserine kinase</fullName>
    </submittedName>
</protein>
<dbReference type="InterPro" id="IPR017850">
    <property type="entry name" value="Alkaline_phosphatase_core_sf"/>
</dbReference>
<dbReference type="GO" id="GO:0006096">
    <property type="term" value="P:glycolytic process"/>
    <property type="evidence" value="ECO:0007669"/>
    <property type="project" value="UniProtKB-KW"/>
</dbReference>
<dbReference type="GO" id="GO:0046872">
    <property type="term" value="F:metal ion binding"/>
    <property type="evidence" value="ECO:0007669"/>
    <property type="project" value="InterPro"/>
</dbReference>
<name>F3ZUU2_9BACE</name>
<dbReference type="InterPro" id="IPR004456">
    <property type="entry name" value="Pglycerate_mutase_ApgM"/>
</dbReference>
<dbReference type="HOGENOM" id="CLU_034906_2_0_10"/>
<keyword evidence="9" id="KW-1185">Reference proteome</keyword>
<evidence type="ECO:0000256" key="6">
    <source>
        <dbReference type="ARBA" id="ARBA00023235"/>
    </source>
</evidence>
<dbReference type="PANTHER" id="PTHR31209">
    <property type="entry name" value="COFACTOR-INDEPENDENT PHOSPHOGLYCERATE MUTASE"/>
    <property type="match status" value="1"/>
</dbReference>
<dbReference type="PIRSF" id="PIRSF006392">
    <property type="entry name" value="IPGAM_arch"/>
    <property type="match status" value="1"/>
</dbReference>
<dbReference type="NCBIfam" id="TIGR02535">
    <property type="entry name" value="hyp_Hser_kinase"/>
    <property type="match status" value="1"/>
</dbReference>
<dbReference type="EMBL" id="CM001167">
    <property type="protein sequence ID" value="EGJ71402.1"/>
    <property type="molecule type" value="Genomic_DNA"/>
</dbReference>
<dbReference type="NCBIfam" id="TIGR00306">
    <property type="entry name" value="apgM"/>
    <property type="match status" value="1"/>
</dbReference>
<dbReference type="Gene3D" id="3.40.720.10">
    <property type="entry name" value="Alkaline Phosphatase, subunit A"/>
    <property type="match status" value="2"/>
</dbReference>
<dbReference type="GO" id="GO:0004619">
    <property type="term" value="F:phosphoglycerate mutase activity"/>
    <property type="evidence" value="ECO:0007669"/>
    <property type="project" value="UniProtKB-EC"/>
</dbReference>
<dbReference type="InterPro" id="IPR006124">
    <property type="entry name" value="Metalloenzyme"/>
</dbReference>
<dbReference type="AlphaFoldDB" id="F3ZUU2"/>
<comment type="similarity">
    <text evidence="4">Belongs to the BPG-independent phosphoglycerate mutase family. A-PGAM subfamily.</text>
</comment>
<dbReference type="NCBIfam" id="NF003242">
    <property type="entry name" value="PRK04200.1"/>
    <property type="match status" value="1"/>
</dbReference>
<proteinExistence type="inferred from homology"/>
<dbReference type="CDD" id="cd16011">
    <property type="entry name" value="iPGM_like"/>
    <property type="match status" value="1"/>
</dbReference>
<dbReference type="Proteomes" id="UP000018439">
    <property type="component" value="Chromosome"/>
</dbReference>
<evidence type="ECO:0000256" key="3">
    <source>
        <dbReference type="ARBA" id="ARBA00004921"/>
    </source>
</evidence>
<feature type="domain" description="Metalloenzyme" evidence="7">
    <location>
        <begin position="44"/>
        <end position="428"/>
    </location>
</feature>
<evidence type="ECO:0000256" key="2">
    <source>
        <dbReference type="ARBA" id="ARBA00002315"/>
    </source>
</evidence>
<dbReference type="eggNOG" id="COG3635">
    <property type="taxonomic scope" value="Bacteria"/>
</dbReference>
<keyword evidence="8" id="KW-0418">Kinase</keyword>
<evidence type="ECO:0000256" key="5">
    <source>
        <dbReference type="ARBA" id="ARBA00023152"/>
    </source>
</evidence>
<reference evidence="8 9" key="1">
    <citation type="journal article" date="2011" name="Stand. Genomic Sci.">
        <title>Non-contiguous finished genome sequence of Bacteroides coprosuis type strain (PC139).</title>
        <authorList>
            <person name="Land M."/>
            <person name="Held B."/>
            <person name="Gronow S."/>
            <person name="Abt B."/>
            <person name="Lucas S."/>
            <person name="Del Rio T.G."/>
            <person name="Nolan M."/>
            <person name="Tice H."/>
            <person name="Cheng J.F."/>
            <person name="Pitluck S."/>
            <person name="Liolios K."/>
            <person name="Pagani I."/>
            <person name="Ivanova N."/>
            <person name="Mavromatis K."/>
            <person name="Mikhailova N."/>
            <person name="Pati A."/>
            <person name="Tapia R."/>
            <person name="Han C."/>
            <person name="Goodwin L."/>
            <person name="Chen A."/>
            <person name="Palaniappan K."/>
            <person name="Hauser L."/>
            <person name="Brambilla E.M."/>
            <person name="Rohde M."/>
            <person name="Goker M."/>
            <person name="Detter J.C."/>
            <person name="Woyke T."/>
            <person name="Bristow J."/>
            <person name="Eisen J.A."/>
            <person name="Markowitz V."/>
            <person name="Hugenholtz P."/>
            <person name="Kyrpides N.C."/>
            <person name="Klenk H.P."/>
            <person name="Lapidus A."/>
        </authorList>
    </citation>
    <scope>NUCLEOTIDE SEQUENCE</scope>
    <source>
        <strain evidence="8 9">DSM 18011</strain>
    </source>
</reference>
<dbReference type="SUPFAM" id="SSF53649">
    <property type="entry name" value="Alkaline phosphatase-like"/>
    <property type="match status" value="1"/>
</dbReference>
<comment type="function">
    <text evidence="2">Catalyzes the interconversion of 2-phosphoglycerate and 3-phosphoglycerate.</text>
</comment>
<evidence type="ECO:0000256" key="1">
    <source>
        <dbReference type="ARBA" id="ARBA00000370"/>
    </source>
</evidence>
<organism evidence="8 9">
    <name type="scientific">Bacteroides coprosuis DSM 18011</name>
    <dbReference type="NCBI Taxonomy" id="679937"/>
    <lineage>
        <taxon>Bacteria</taxon>
        <taxon>Pseudomonadati</taxon>
        <taxon>Bacteroidota</taxon>
        <taxon>Bacteroidia</taxon>
        <taxon>Bacteroidales</taxon>
        <taxon>Bacteroidaceae</taxon>
        <taxon>Bacteroides</taxon>
    </lineage>
</organism>
<comment type="pathway">
    <text evidence="3">Carbohydrate degradation.</text>
</comment>
<dbReference type="Pfam" id="PF10143">
    <property type="entry name" value="PhosphMutase"/>
    <property type="match status" value="1"/>
</dbReference>